<reference evidence="2 3" key="1">
    <citation type="submission" date="2024-02" db="EMBL/GenBank/DDBJ databases">
        <authorList>
            <person name="Vignale AGUSTIN F."/>
            <person name="Sosa J E."/>
            <person name="Modenutti C."/>
        </authorList>
    </citation>
    <scope>NUCLEOTIDE SEQUENCE [LARGE SCALE GENOMIC DNA]</scope>
</reference>
<feature type="compositionally biased region" description="Polar residues" evidence="1">
    <location>
        <begin position="119"/>
        <end position="135"/>
    </location>
</feature>
<name>A0ABC8UEI7_9AQUA</name>
<dbReference type="Proteomes" id="UP001642360">
    <property type="component" value="Unassembled WGS sequence"/>
</dbReference>
<dbReference type="AlphaFoldDB" id="A0ABC8UEI7"/>
<comment type="caution">
    <text evidence="2">The sequence shown here is derived from an EMBL/GenBank/DDBJ whole genome shotgun (WGS) entry which is preliminary data.</text>
</comment>
<accession>A0ABC8UEI7</accession>
<keyword evidence="3" id="KW-1185">Reference proteome</keyword>
<evidence type="ECO:0000256" key="1">
    <source>
        <dbReference type="SAM" id="MobiDB-lite"/>
    </source>
</evidence>
<dbReference type="EMBL" id="CAUOFW020007491">
    <property type="protein sequence ID" value="CAK9179418.1"/>
    <property type="molecule type" value="Genomic_DNA"/>
</dbReference>
<feature type="region of interest" description="Disordered" evidence="1">
    <location>
        <begin position="98"/>
        <end position="145"/>
    </location>
</feature>
<gene>
    <name evidence="2" type="ORF">ILEXP_LOCUS49348</name>
</gene>
<organism evidence="2 3">
    <name type="scientific">Ilex paraguariensis</name>
    <name type="common">yerba mate</name>
    <dbReference type="NCBI Taxonomy" id="185542"/>
    <lineage>
        <taxon>Eukaryota</taxon>
        <taxon>Viridiplantae</taxon>
        <taxon>Streptophyta</taxon>
        <taxon>Embryophyta</taxon>
        <taxon>Tracheophyta</taxon>
        <taxon>Spermatophyta</taxon>
        <taxon>Magnoliopsida</taxon>
        <taxon>eudicotyledons</taxon>
        <taxon>Gunneridae</taxon>
        <taxon>Pentapetalae</taxon>
        <taxon>asterids</taxon>
        <taxon>campanulids</taxon>
        <taxon>Aquifoliales</taxon>
        <taxon>Aquifoliaceae</taxon>
        <taxon>Ilex</taxon>
    </lineage>
</organism>
<evidence type="ECO:0000313" key="2">
    <source>
        <dbReference type="EMBL" id="CAK9179418.1"/>
    </source>
</evidence>
<protein>
    <submittedName>
        <fullName evidence="2">Uncharacterized protein</fullName>
    </submittedName>
</protein>
<sequence length="145" mass="15601">MAAQPRRAQVDCQIDAFSRVQELFDGVERVDGGDNVALWLLQQFSDLNDVKELSILESRQGTCLPPFDFKEENNASSTGGSLDEPLFQDLAVSDLKPSANPMKPLISDTADSVLPPSESDGQCGTRVTLTHSNQAPVGPVPSSLD</sequence>
<evidence type="ECO:0000313" key="3">
    <source>
        <dbReference type="Proteomes" id="UP001642360"/>
    </source>
</evidence>
<proteinExistence type="predicted"/>